<comment type="caution">
    <text evidence="3">The sequence shown here is derived from an EMBL/GenBank/DDBJ whole genome shotgun (WGS) entry which is preliminary data.</text>
</comment>
<dbReference type="Proteomes" id="UP000289738">
    <property type="component" value="Chromosome B01"/>
</dbReference>
<dbReference type="EMBL" id="SDMP01000011">
    <property type="protein sequence ID" value="RYR27959.1"/>
    <property type="molecule type" value="Genomic_DNA"/>
</dbReference>
<feature type="region of interest" description="Disordered" evidence="2">
    <location>
        <begin position="1"/>
        <end position="47"/>
    </location>
</feature>
<gene>
    <name evidence="3" type="ORF">Ahy_B01g052027</name>
</gene>
<feature type="compositionally biased region" description="Polar residues" evidence="2">
    <location>
        <begin position="11"/>
        <end position="20"/>
    </location>
</feature>
<keyword evidence="1" id="KW-0175">Coiled coil</keyword>
<organism evidence="3 4">
    <name type="scientific">Arachis hypogaea</name>
    <name type="common">Peanut</name>
    <dbReference type="NCBI Taxonomy" id="3818"/>
    <lineage>
        <taxon>Eukaryota</taxon>
        <taxon>Viridiplantae</taxon>
        <taxon>Streptophyta</taxon>
        <taxon>Embryophyta</taxon>
        <taxon>Tracheophyta</taxon>
        <taxon>Spermatophyta</taxon>
        <taxon>Magnoliopsida</taxon>
        <taxon>eudicotyledons</taxon>
        <taxon>Gunneridae</taxon>
        <taxon>Pentapetalae</taxon>
        <taxon>rosids</taxon>
        <taxon>fabids</taxon>
        <taxon>Fabales</taxon>
        <taxon>Fabaceae</taxon>
        <taxon>Papilionoideae</taxon>
        <taxon>50 kb inversion clade</taxon>
        <taxon>dalbergioids sensu lato</taxon>
        <taxon>Dalbergieae</taxon>
        <taxon>Pterocarpus clade</taxon>
        <taxon>Arachis</taxon>
    </lineage>
</organism>
<evidence type="ECO:0000256" key="2">
    <source>
        <dbReference type="SAM" id="MobiDB-lite"/>
    </source>
</evidence>
<evidence type="ECO:0000313" key="4">
    <source>
        <dbReference type="Proteomes" id="UP000289738"/>
    </source>
</evidence>
<protein>
    <submittedName>
        <fullName evidence="3">Uncharacterized protein</fullName>
    </submittedName>
</protein>
<proteinExistence type="predicted"/>
<evidence type="ECO:0000256" key="1">
    <source>
        <dbReference type="SAM" id="Coils"/>
    </source>
</evidence>
<feature type="coiled-coil region" evidence="1">
    <location>
        <begin position="57"/>
        <end position="93"/>
    </location>
</feature>
<accession>A0A445ANF8</accession>
<evidence type="ECO:0000313" key="3">
    <source>
        <dbReference type="EMBL" id="RYR27959.1"/>
    </source>
</evidence>
<reference evidence="3 4" key="1">
    <citation type="submission" date="2019-01" db="EMBL/GenBank/DDBJ databases">
        <title>Sequencing of cultivated peanut Arachis hypogaea provides insights into genome evolution and oil improvement.</title>
        <authorList>
            <person name="Chen X."/>
        </authorList>
    </citation>
    <scope>NUCLEOTIDE SEQUENCE [LARGE SCALE GENOMIC DNA]</scope>
    <source>
        <strain evidence="4">cv. Fuhuasheng</strain>
        <tissue evidence="3">Leaves</tissue>
    </source>
</reference>
<sequence>MEIEQQDESSRMLSQNNSLAQALGKEDPSRVHGVSFGPTPNQLCGRNSHMPRIGVQIEEIQRVLLELQVELEAEKLKKKAVEDEVVIEKKKRQAMECALRYLIQRQGEELPPDIAARMNFLEG</sequence>
<keyword evidence="4" id="KW-1185">Reference proteome</keyword>
<dbReference type="AlphaFoldDB" id="A0A445ANF8"/>
<name>A0A445ANF8_ARAHY</name>